<evidence type="ECO:0000256" key="2">
    <source>
        <dbReference type="ARBA" id="ARBA00022448"/>
    </source>
</evidence>
<feature type="region of interest" description="Disordered" evidence="6">
    <location>
        <begin position="21"/>
        <end position="77"/>
    </location>
</feature>
<dbReference type="GO" id="GO:0016020">
    <property type="term" value="C:membrane"/>
    <property type="evidence" value="ECO:0007669"/>
    <property type="project" value="UniProtKB-SubCell"/>
</dbReference>
<keyword evidence="10" id="KW-1185">Reference proteome</keyword>
<gene>
    <name evidence="9" type="ORF">WJX73_010318</name>
</gene>
<dbReference type="GO" id="GO:0005783">
    <property type="term" value="C:endoplasmic reticulum"/>
    <property type="evidence" value="ECO:0007669"/>
    <property type="project" value="TreeGrafter"/>
</dbReference>
<dbReference type="PANTHER" id="PTHR13414">
    <property type="entry name" value="HUEL-CATION TRANSPORTER"/>
    <property type="match status" value="1"/>
</dbReference>
<dbReference type="Pfam" id="PF01545">
    <property type="entry name" value="Cation_efflux"/>
    <property type="match status" value="1"/>
</dbReference>
<dbReference type="Gene3D" id="1.20.1510.10">
    <property type="entry name" value="Cation efflux protein transmembrane domain"/>
    <property type="match status" value="1"/>
</dbReference>
<evidence type="ECO:0000256" key="6">
    <source>
        <dbReference type="SAM" id="MobiDB-lite"/>
    </source>
</evidence>
<keyword evidence="5 7" id="KW-0472">Membrane</keyword>
<protein>
    <recommendedName>
        <fullName evidence="8">Cation efflux protein transmembrane domain-containing protein</fullName>
    </recommendedName>
</protein>
<evidence type="ECO:0000256" key="7">
    <source>
        <dbReference type="SAM" id="Phobius"/>
    </source>
</evidence>
<feature type="transmembrane region" description="Helical" evidence="7">
    <location>
        <begin position="192"/>
        <end position="225"/>
    </location>
</feature>
<keyword evidence="2" id="KW-0813">Transport</keyword>
<reference evidence="9 10" key="1">
    <citation type="journal article" date="2024" name="Nat. Commun.">
        <title>Phylogenomics reveals the evolutionary origins of lichenization in chlorophyte algae.</title>
        <authorList>
            <person name="Puginier C."/>
            <person name="Libourel C."/>
            <person name="Otte J."/>
            <person name="Skaloud P."/>
            <person name="Haon M."/>
            <person name="Grisel S."/>
            <person name="Petersen M."/>
            <person name="Berrin J.G."/>
            <person name="Delaux P.M."/>
            <person name="Dal Grande F."/>
            <person name="Keller J."/>
        </authorList>
    </citation>
    <scope>NUCLEOTIDE SEQUENCE [LARGE SCALE GENOMIC DNA]</scope>
    <source>
        <strain evidence="9 10">SAG 2036</strain>
    </source>
</reference>
<keyword evidence="3 7" id="KW-0812">Transmembrane</keyword>
<dbReference type="InterPro" id="IPR058533">
    <property type="entry name" value="Cation_efflux_TM"/>
</dbReference>
<keyword evidence="4 7" id="KW-1133">Transmembrane helix</keyword>
<proteinExistence type="predicted"/>
<evidence type="ECO:0000256" key="5">
    <source>
        <dbReference type="ARBA" id="ARBA00023136"/>
    </source>
</evidence>
<evidence type="ECO:0000313" key="9">
    <source>
        <dbReference type="EMBL" id="KAK9805865.1"/>
    </source>
</evidence>
<comment type="subcellular location">
    <subcellularLocation>
        <location evidence="1">Membrane</location>
        <topology evidence="1">Multi-pass membrane protein</topology>
    </subcellularLocation>
</comment>
<dbReference type="EMBL" id="JALJOQ010000041">
    <property type="protein sequence ID" value="KAK9805865.1"/>
    <property type="molecule type" value="Genomic_DNA"/>
</dbReference>
<name>A0AAW1PBY8_9CHLO</name>
<evidence type="ECO:0000313" key="10">
    <source>
        <dbReference type="Proteomes" id="UP001465755"/>
    </source>
</evidence>
<dbReference type="GO" id="GO:0008324">
    <property type="term" value="F:monoatomic cation transmembrane transporter activity"/>
    <property type="evidence" value="ECO:0007669"/>
    <property type="project" value="InterPro"/>
</dbReference>
<dbReference type="SUPFAM" id="SSF161111">
    <property type="entry name" value="Cation efflux protein transmembrane domain-like"/>
    <property type="match status" value="1"/>
</dbReference>
<comment type="caution">
    <text evidence="9">The sequence shown here is derived from an EMBL/GenBank/DDBJ whole genome shotgun (WGS) entry which is preliminary data.</text>
</comment>
<dbReference type="Proteomes" id="UP001465755">
    <property type="component" value="Unassembled WGS sequence"/>
</dbReference>
<feature type="compositionally biased region" description="Polar residues" evidence="6">
    <location>
        <begin position="27"/>
        <end position="44"/>
    </location>
</feature>
<organism evidence="9 10">
    <name type="scientific">Symbiochloris irregularis</name>
    <dbReference type="NCBI Taxonomy" id="706552"/>
    <lineage>
        <taxon>Eukaryota</taxon>
        <taxon>Viridiplantae</taxon>
        <taxon>Chlorophyta</taxon>
        <taxon>core chlorophytes</taxon>
        <taxon>Trebouxiophyceae</taxon>
        <taxon>Trebouxiales</taxon>
        <taxon>Trebouxiaceae</taxon>
        <taxon>Symbiochloris</taxon>
    </lineage>
</organism>
<feature type="transmembrane region" description="Helical" evidence="7">
    <location>
        <begin position="152"/>
        <end position="172"/>
    </location>
</feature>
<dbReference type="GO" id="GO:0006882">
    <property type="term" value="P:intracellular zinc ion homeostasis"/>
    <property type="evidence" value="ECO:0007669"/>
    <property type="project" value="TreeGrafter"/>
</dbReference>
<dbReference type="GO" id="GO:0006829">
    <property type="term" value="P:zinc ion transport"/>
    <property type="evidence" value="ECO:0007669"/>
    <property type="project" value="InterPro"/>
</dbReference>
<feature type="transmembrane region" description="Helical" evidence="7">
    <location>
        <begin position="245"/>
        <end position="264"/>
    </location>
</feature>
<feature type="transmembrane region" description="Helical" evidence="7">
    <location>
        <begin position="270"/>
        <end position="289"/>
    </location>
</feature>
<evidence type="ECO:0000259" key="8">
    <source>
        <dbReference type="Pfam" id="PF01545"/>
    </source>
</evidence>
<dbReference type="AlphaFoldDB" id="A0AAW1PBY8"/>
<dbReference type="PANTHER" id="PTHR13414:SF9">
    <property type="entry name" value="PROTON-COUPLED ZINC ANTIPORTER SLC30A9, MITOCHONDRIAL"/>
    <property type="match status" value="1"/>
</dbReference>
<evidence type="ECO:0000256" key="3">
    <source>
        <dbReference type="ARBA" id="ARBA00022692"/>
    </source>
</evidence>
<dbReference type="NCBIfam" id="TIGR01297">
    <property type="entry name" value="CDF"/>
    <property type="match status" value="1"/>
</dbReference>
<evidence type="ECO:0000256" key="4">
    <source>
        <dbReference type="ARBA" id="ARBA00022989"/>
    </source>
</evidence>
<accession>A0AAW1PBY8</accession>
<dbReference type="InterPro" id="IPR002524">
    <property type="entry name" value="Cation_efflux"/>
</dbReference>
<dbReference type="InterPro" id="IPR027469">
    <property type="entry name" value="Cation_efflux_TMD_sf"/>
</dbReference>
<feature type="domain" description="Cation efflux protein transmembrane" evidence="8">
    <location>
        <begin position="86"/>
        <end position="295"/>
    </location>
</feature>
<evidence type="ECO:0000256" key="1">
    <source>
        <dbReference type="ARBA" id="ARBA00004141"/>
    </source>
</evidence>
<sequence length="456" mass="49369">MLLRADGGLWAVRPSFWPSFTGKGPRVSSSDTGEQGVNGQQRGFSDSARHNGAGTGEGEPVILQPPQPLDGTRESQAHQRELKTVRVAITANIVIFFCKAATCWLTGSSAMFGEAVHSVADTINQVLLRFGILTSQQAPTDLHPYGYLKDKFLWSLVSAVGIFCLGAGVTVAHGVMTLGAPPAEMHHMGWNAAVLVLSFVMEGYSLLVATRAIVAGAAAAGLSFWEYVRRGMDPTSVAVMLEDGAAVTGLIIAALSIAMVHITGNPIYDGIGSITIGVLLGVTAWYLIAQNRSFLIGRSMNSSDMQRVMDLLRSDYVVKAVHDVKSEEIGPGIYRFKAEMEFHGERIVERHLQRLGGTEMLHAQMHSAFMTGRPETLDLFLHQYGSSTIKALGAEVDRLEAAIVRLVPGIRHIDLETDRGRTDKTWKGPRSPFDTFMGSGDVELDKAEFQVPAGFK</sequence>
<dbReference type="InterPro" id="IPR040177">
    <property type="entry name" value="SLC30A9"/>
</dbReference>